<comment type="caution">
    <text evidence="4">The sequence shown here is derived from an EMBL/GenBank/DDBJ whole genome shotgun (WGS) entry which is preliminary data.</text>
</comment>
<dbReference type="InterPro" id="IPR025874">
    <property type="entry name" value="DZR"/>
</dbReference>
<dbReference type="CDD" id="cd07302">
    <property type="entry name" value="CHD"/>
    <property type="match status" value="1"/>
</dbReference>
<dbReference type="InterPro" id="IPR041664">
    <property type="entry name" value="AAA_16"/>
</dbReference>
<keyword evidence="1" id="KW-0547">Nucleotide-binding</keyword>
<dbReference type="GO" id="GO:0035556">
    <property type="term" value="P:intracellular signal transduction"/>
    <property type="evidence" value="ECO:0007669"/>
    <property type="project" value="InterPro"/>
</dbReference>
<dbReference type="Pfam" id="PF13191">
    <property type="entry name" value="AAA_16"/>
    <property type="match status" value="1"/>
</dbReference>
<evidence type="ECO:0000256" key="2">
    <source>
        <dbReference type="ARBA" id="ARBA00022840"/>
    </source>
</evidence>
<dbReference type="SUPFAM" id="SSF52540">
    <property type="entry name" value="P-loop containing nucleoside triphosphate hydrolases"/>
    <property type="match status" value="1"/>
</dbReference>
<dbReference type="InterPro" id="IPR001054">
    <property type="entry name" value="A/G_cyclase"/>
</dbReference>
<keyword evidence="2" id="KW-0067">ATP-binding</keyword>
<dbReference type="SUPFAM" id="SSF55073">
    <property type="entry name" value="Nucleotide cyclase"/>
    <property type="match status" value="1"/>
</dbReference>
<proteinExistence type="predicted"/>
<dbReference type="Pfam" id="PF00211">
    <property type="entry name" value="Guanylate_cyc"/>
    <property type="match status" value="1"/>
</dbReference>
<accession>A0A0F9JFC6</accession>
<dbReference type="EMBL" id="LAZR01011571">
    <property type="protein sequence ID" value="KKM61001.1"/>
    <property type="molecule type" value="Genomic_DNA"/>
</dbReference>
<dbReference type="InterPro" id="IPR027417">
    <property type="entry name" value="P-loop_NTPase"/>
</dbReference>
<evidence type="ECO:0000256" key="1">
    <source>
        <dbReference type="ARBA" id="ARBA00022741"/>
    </source>
</evidence>
<dbReference type="AlphaFoldDB" id="A0A0F9JFC6"/>
<dbReference type="GO" id="GO:0005524">
    <property type="term" value="F:ATP binding"/>
    <property type="evidence" value="ECO:0007669"/>
    <property type="project" value="UniProtKB-KW"/>
</dbReference>
<evidence type="ECO:0000259" key="3">
    <source>
        <dbReference type="PROSITE" id="PS50125"/>
    </source>
</evidence>
<organism evidence="4">
    <name type="scientific">marine sediment metagenome</name>
    <dbReference type="NCBI Taxonomy" id="412755"/>
    <lineage>
        <taxon>unclassified sequences</taxon>
        <taxon>metagenomes</taxon>
        <taxon>ecological metagenomes</taxon>
    </lineage>
</organism>
<feature type="domain" description="Guanylate cyclase" evidence="3">
    <location>
        <begin position="96"/>
        <end position="230"/>
    </location>
</feature>
<reference evidence="4" key="1">
    <citation type="journal article" date="2015" name="Nature">
        <title>Complex archaea that bridge the gap between prokaryotes and eukaryotes.</title>
        <authorList>
            <person name="Spang A."/>
            <person name="Saw J.H."/>
            <person name="Jorgensen S.L."/>
            <person name="Zaremba-Niedzwiedzka K."/>
            <person name="Martijn J."/>
            <person name="Lind A.E."/>
            <person name="van Eijk R."/>
            <person name="Schleper C."/>
            <person name="Guy L."/>
            <person name="Ettema T.J."/>
        </authorList>
    </citation>
    <scope>NUCLEOTIDE SEQUENCE</scope>
</reference>
<dbReference type="GO" id="GO:0005737">
    <property type="term" value="C:cytoplasm"/>
    <property type="evidence" value="ECO:0007669"/>
    <property type="project" value="TreeGrafter"/>
</dbReference>
<dbReference type="SMART" id="SM00044">
    <property type="entry name" value="CYCc"/>
    <property type="match status" value="1"/>
</dbReference>
<dbReference type="GO" id="GO:0009190">
    <property type="term" value="P:cyclic nucleotide biosynthetic process"/>
    <property type="evidence" value="ECO:0007669"/>
    <property type="project" value="InterPro"/>
</dbReference>
<dbReference type="PANTHER" id="PTHR16305">
    <property type="entry name" value="TESTICULAR SOLUBLE ADENYLYL CYCLASE"/>
    <property type="match status" value="1"/>
</dbReference>
<dbReference type="Gene3D" id="3.40.50.300">
    <property type="entry name" value="P-loop containing nucleotide triphosphate hydrolases"/>
    <property type="match status" value="1"/>
</dbReference>
<dbReference type="GO" id="GO:0004016">
    <property type="term" value="F:adenylate cyclase activity"/>
    <property type="evidence" value="ECO:0007669"/>
    <property type="project" value="TreeGrafter"/>
</dbReference>
<dbReference type="InterPro" id="IPR029787">
    <property type="entry name" value="Nucleotide_cyclase"/>
</dbReference>
<gene>
    <name evidence="4" type="ORF">LCGC14_1536140</name>
</gene>
<dbReference type="PROSITE" id="PS50125">
    <property type="entry name" value="GUANYLATE_CYCLASE_2"/>
    <property type="match status" value="1"/>
</dbReference>
<protein>
    <recommendedName>
        <fullName evidence="3">Guanylate cyclase domain-containing protein</fullName>
    </recommendedName>
</protein>
<dbReference type="PANTHER" id="PTHR16305:SF28">
    <property type="entry name" value="GUANYLATE CYCLASE DOMAIN-CONTAINING PROTEIN"/>
    <property type="match status" value="1"/>
</dbReference>
<dbReference type="Pfam" id="PF12773">
    <property type="entry name" value="DZR"/>
    <property type="match status" value="1"/>
</dbReference>
<evidence type="ECO:0000313" key="4">
    <source>
        <dbReference type="EMBL" id="KKM61001.1"/>
    </source>
</evidence>
<dbReference type="Gene3D" id="3.30.70.1230">
    <property type="entry name" value="Nucleotide cyclase"/>
    <property type="match status" value="1"/>
</dbReference>
<sequence>MHCSKCQFENPEDSSFCLECGQKLERNCPQCEKALPAGAKFCNGCGYKLTTTPVQPSKKLTFDEKLEKIQKYLPKGITEKILAQKDRIEGERKQVTVMFCDMEGFTQLSENLGPEEAYTIMDQVYEILIHKVHDYEGTVNEMTGDGIMALFGAPIALEDAPQRAIRSAYAIHREVTRLWEKMKQEKQNISPVKMRIGIHTGPVVVGSLGNDLRVEFKAVGNTVNLASRMEGLAEPGSTYVSEETFKLTEGLFRFEALGEYAVKGKVDTVKAYRVIAPSTIRTRFDVSAERGLTPFVGRERELELLVDGFERSKTGRGQAISIMAEAGVGKSRLLYEFRKAVSNEDVTFQEGKCLSYSRGVAYHPVIDMVKSNFDIKEGDGDYEIREKLKRGLKILGVDEASTLPYLLEFLSVKDSGIDTISLSPEARKDRIIGTINRMSLKASEIRPLIWAIEDLHWTDKSSADVSKSLLDSITGARVFMIFTYRPEFVHTWGGKSYLNQITLNRLSNRESLAMVTHLLGTKNIGWDLENLILEKTEGVPFFIEEFLKSLKDLKIIEKKDTTYRLAKDVKGLTIPSTIQDVIMARVDSLPEGAKKVLQSGSVIEREFSYELIKQVSGLSERELLSRRRC</sequence>
<name>A0A0F9JFC6_9ZZZZ</name>